<organism evidence="2 3">
    <name type="scientific">Plectus sambesii</name>
    <dbReference type="NCBI Taxonomy" id="2011161"/>
    <lineage>
        <taxon>Eukaryota</taxon>
        <taxon>Metazoa</taxon>
        <taxon>Ecdysozoa</taxon>
        <taxon>Nematoda</taxon>
        <taxon>Chromadorea</taxon>
        <taxon>Plectida</taxon>
        <taxon>Plectina</taxon>
        <taxon>Plectoidea</taxon>
        <taxon>Plectidae</taxon>
        <taxon>Plectus</taxon>
    </lineage>
</organism>
<proteinExistence type="predicted"/>
<name>A0A914W160_9BILA</name>
<evidence type="ECO:0000256" key="1">
    <source>
        <dbReference type="SAM" id="MobiDB-lite"/>
    </source>
</evidence>
<dbReference type="Proteomes" id="UP000887566">
    <property type="component" value="Unplaced"/>
</dbReference>
<dbReference type="AlphaFoldDB" id="A0A914W160"/>
<keyword evidence="2" id="KW-1185">Reference proteome</keyword>
<evidence type="ECO:0000313" key="2">
    <source>
        <dbReference type="Proteomes" id="UP000887566"/>
    </source>
</evidence>
<protein>
    <submittedName>
        <fullName evidence="3">Uncharacterized protein</fullName>
    </submittedName>
</protein>
<feature type="compositionally biased region" description="Low complexity" evidence="1">
    <location>
        <begin position="21"/>
        <end position="37"/>
    </location>
</feature>
<sequence>TPEPRSVKKEASKSPRPSQSAAAPTAAAATAAAATAADQKVPDADDRSLRDEVSNVIVFIALR</sequence>
<reference evidence="3" key="1">
    <citation type="submission" date="2022-11" db="UniProtKB">
        <authorList>
            <consortium name="WormBaseParasite"/>
        </authorList>
    </citation>
    <scope>IDENTIFICATION</scope>
</reference>
<evidence type="ECO:0000313" key="3">
    <source>
        <dbReference type="WBParaSite" id="PSAMB.scaffold28078size247.g39144.t1"/>
    </source>
</evidence>
<feature type="compositionally biased region" description="Basic and acidic residues" evidence="1">
    <location>
        <begin position="1"/>
        <end position="13"/>
    </location>
</feature>
<accession>A0A914W160</accession>
<dbReference type="WBParaSite" id="PSAMB.scaffold28078size247.g39144.t1">
    <property type="protein sequence ID" value="PSAMB.scaffold28078size247.g39144.t1"/>
    <property type="gene ID" value="PSAMB.scaffold28078size247.g39144"/>
</dbReference>
<feature type="region of interest" description="Disordered" evidence="1">
    <location>
        <begin position="1"/>
        <end position="47"/>
    </location>
</feature>